<keyword evidence="7 8" id="KW-0472">Membrane</keyword>
<dbReference type="PANTHER" id="PTHR31806:SF7">
    <property type="entry name" value="TRANSPORTER, PUTATIVE (AFU_ORTHOLOGUE AFUA_2G04690)-RELATED"/>
    <property type="match status" value="1"/>
</dbReference>
<keyword evidence="6 9" id="KW-1133">Transmembrane helix</keyword>
<dbReference type="Proteomes" id="UP000053095">
    <property type="component" value="Unassembled WGS sequence"/>
</dbReference>
<dbReference type="GO" id="GO:0005886">
    <property type="term" value="C:plasma membrane"/>
    <property type="evidence" value="ECO:0007669"/>
    <property type="project" value="TreeGrafter"/>
</dbReference>
<keyword evidence="3 8" id="KW-0813">Transport</keyword>
<name>A0A0B8N0X3_TALPI</name>
<organism evidence="10 11">
    <name type="scientific">Talaromyces pinophilus</name>
    <name type="common">Penicillium pinophilum</name>
    <dbReference type="NCBI Taxonomy" id="128442"/>
    <lineage>
        <taxon>Eukaryota</taxon>
        <taxon>Fungi</taxon>
        <taxon>Dikarya</taxon>
        <taxon>Ascomycota</taxon>
        <taxon>Pezizomycotina</taxon>
        <taxon>Eurotiomycetes</taxon>
        <taxon>Eurotiomycetidae</taxon>
        <taxon>Eurotiales</taxon>
        <taxon>Trichocomaceae</taxon>
        <taxon>Talaromyces</taxon>
        <taxon>Talaromyces sect. Talaromyces</taxon>
    </lineage>
</organism>
<evidence type="ECO:0000313" key="11">
    <source>
        <dbReference type="Proteomes" id="UP000053095"/>
    </source>
</evidence>
<evidence type="ECO:0000256" key="5">
    <source>
        <dbReference type="ARBA" id="ARBA00022692"/>
    </source>
</evidence>
<dbReference type="Pfam" id="PF02133">
    <property type="entry name" value="Transp_cyt_pur"/>
    <property type="match status" value="1"/>
</dbReference>
<dbReference type="InterPro" id="IPR001248">
    <property type="entry name" value="Pur-cyt_permease"/>
</dbReference>
<feature type="transmembrane region" description="Helical" evidence="9">
    <location>
        <begin position="126"/>
        <end position="148"/>
    </location>
</feature>
<dbReference type="FunFam" id="1.10.4160.10:FF:000002">
    <property type="entry name" value="Purine-cytosine permease fcyB"/>
    <property type="match status" value="1"/>
</dbReference>
<feature type="transmembrane region" description="Helical" evidence="9">
    <location>
        <begin position="358"/>
        <end position="382"/>
    </location>
</feature>
<evidence type="ECO:0000256" key="1">
    <source>
        <dbReference type="ARBA" id="ARBA00004141"/>
    </source>
</evidence>
<feature type="transmembrane region" description="Helical" evidence="9">
    <location>
        <begin position="267"/>
        <end position="290"/>
    </location>
</feature>
<feature type="transmembrane region" description="Helical" evidence="9">
    <location>
        <begin position="199"/>
        <end position="219"/>
    </location>
</feature>
<evidence type="ECO:0000313" key="10">
    <source>
        <dbReference type="EMBL" id="GAM37347.1"/>
    </source>
</evidence>
<dbReference type="InterPro" id="IPR026030">
    <property type="entry name" value="Pur-cyt_permease_Fcy2/21/22"/>
</dbReference>
<dbReference type="GO" id="GO:0000329">
    <property type="term" value="C:fungal-type vacuole membrane"/>
    <property type="evidence" value="ECO:0007669"/>
    <property type="project" value="TreeGrafter"/>
</dbReference>
<dbReference type="GO" id="GO:0022857">
    <property type="term" value="F:transmembrane transporter activity"/>
    <property type="evidence" value="ECO:0007669"/>
    <property type="project" value="InterPro"/>
</dbReference>
<keyword evidence="11" id="KW-1185">Reference proteome</keyword>
<dbReference type="Gene3D" id="1.10.4160.10">
    <property type="entry name" value="Hydantoin permease"/>
    <property type="match status" value="1"/>
</dbReference>
<evidence type="ECO:0000256" key="6">
    <source>
        <dbReference type="ARBA" id="ARBA00022989"/>
    </source>
</evidence>
<dbReference type="AlphaFoldDB" id="A0A0B8N0X3"/>
<feature type="transmembrane region" description="Helical" evidence="9">
    <location>
        <begin position="302"/>
        <end position="327"/>
    </location>
</feature>
<gene>
    <name evidence="10" type="ORF">TCE0_023r07194</name>
</gene>
<dbReference type="EMBL" id="DF933819">
    <property type="protein sequence ID" value="GAM37347.1"/>
    <property type="molecule type" value="Genomic_DNA"/>
</dbReference>
<reference evidence="11" key="1">
    <citation type="journal article" date="2015" name="Genome Announc.">
        <title>Draft genome sequence of Talaromyces cellulolyticus strain Y-94, a source of lignocellulosic biomass-degrading enzymes.</title>
        <authorList>
            <person name="Fujii T."/>
            <person name="Koike H."/>
            <person name="Sawayama S."/>
            <person name="Yano S."/>
            <person name="Inoue H."/>
        </authorList>
    </citation>
    <scope>NUCLEOTIDE SEQUENCE [LARGE SCALE GENOMIC DNA]</scope>
    <source>
        <strain evidence="11">Y-94</strain>
    </source>
</reference>
<feature type="transmembrane region" description="Helical" evidence="9">
    <location>
        <begin position="506"/>
        <end position="524"/>
    </location>
</feature>
<comment type="subcellular location">
    <subcellularLocation>
        <location evidence="1">Membrane</location>
        <topology evidence="1">Multi-pass membrane protein</topology>
    </subcellularLocation>
</comment>
<feature type="transmembrane region" description="Helical" evidence="9">
    <location>
        <begin position="394"/>
        <end position="411"/>
    </location>
</feature>
<evidence type="ECO:0000256" key="7">
    <source>
        <dbReference type="ARBA" id="ARBA00023136"/>
    </source>
</evidence>
<accession>A0A0B8N0X3</accession>
<keyword evidence="4" id="KW-0597">Phosphoprotein</keyword>
<evidence type="ECO:0000256" key="4">
    <source>
        <dbReference type="ARBA" id="ARBA00022553"/>
    </source>
</evidence>
<sequence length="531" mass="57711">MSADFRSCKRYDEATTTDSTESAMMASPIGSSGMSKPAEQFVESSLVIEANHGFLRRLQNIEAQLDRKFGIESNAIDRKRSEDKLPVRWHEKLNMFFLWASGTMNASCFASGFLGWEFGLTLQQTILIIFFSSLLGSAVTGFAAIFGAATGLRQISVSRYSFGWWPNKVIAALNALVQIGWSAVACITCGGILTAVADGHINIIVGIIVLAVTALFVSFIGLKAVLVYERYAWLVFLIIFIVIFAQSGEYADNSGSSLGPGELSGAVLNLIAIIYGSSCSWCPIASDYYVHYPTNTNRVGVFLATTFGIAIPTSIAMTSGAVVAAALNTREDWRATYENDGVGYLIQAILHPRGLAKLFLTLLVLSGINTNIISLYSSALSLQQLARPFAKIPRLIWTFFCFAIVLVLALSGREQLNAYLQNFLGILGYWCTSYFAIVLMEHFLFRGGDFSNYDLEAWNDSNALPVGIAASAAFLTGIVAWCMGMAQTWYIGPLAGLVGSNGGDVANELTLLVTVVVFIPARWLEKKVIGR</sequence>
<dbReference type="PIRSF" id="PIRSF002744">
    <property type="entry name" value="Pur-cyt_permease"/>
    <property type="match status" value="1"/>
</dbReference>
<evidence type="ECO:0000256" key="8">
    <source>
        <dbReference type="PIRNR" id="PIRNR002744"/>
    </source>
</evidence>
<feature type="transmembrane region" description="Helical" evidence="9">
    <location>
        <begin position="169"/>
        <end position="193"/>
    </location>
</feature>
<evidence type="ECO:0000256" key="9">
    <source>
        <dbReference type="SAM" id="Phobius"/>
    </source>
</evidence>
<protein>
    <submittedName>
        <fullName evidence="10">Uncharacterized protein</fullName>
    </submittedName>
</protein>
<evidence type="ECO:0000256" key="3">
    <source>
        <dbReference type="ARBA" id="ARBA00022448"/>
    </source>
</evidence>
<keyword evidence="5 9" id="KW-0812">Transmembrane</keyword>
<proteinExistence type="inferred from homology"/>
<dbReference type="PANTHER" id="PTHR31806">
    <property type="entry name" value="PURINE-CYTOSINE PERMEASE FCY2-RELATED"/>
    <property type="match status" value="1"/>
</dbReference>
<dbReference type="GO" id="GO:0015851">
    <property type="term" value="P:nucleobase transport"/>
    <property type="evidence" value="ECO:0007669"/>
    <property type="project" value="UniProtKB-ARBA"/>
</dbReference>
<feature type="transmembrane region" description="Helical" evidence="9">
    <location>
        <begin position="231"/>
        <end position="247"/>
    </location>
</feature>
<feature type="transmembrane region" description="Helical" evidence="9">
    <location>
        <begin position="466"/>
        <end position="486"/>
    </location>
</feature>
<feature type="transmembrane region" description="Helical" evidence="9">
    <location>
        <begin position="423"/>
        <end position="445"/>
    </location>
</feature>
<feature type="transmembrane region" description="Helical" evidence="9">
    <location>
        <begin position="93"/>
        <end position="114"/>
    </location>
</feature>
<evidence type="ECO:0000256" key="2">
    <source>
        <dbReference type="ARBA" id="ARBA00008974"/>
    </source>
</evidence>
<comment type="similarity">
    <text evidence="2 8">Belongs to the purine-cytosine permease (2.A.39) family.</text>
</comment>